<evidence type="ECO:0008006" key="3">
    <source>
        <dbReference type="Google" id="ProtNLM"/>
    </source>
</evidence>
<evidence type="ECO:0000256" key="1">
    <source>
        <dbReference type="SAM" id="MobiDB-lite"/>
    </source>
</evidence>
<dbReference type="NCBIfam" id="TIGR01053">
    <property type="entry name" value="LSD1"/>
    <property type="match status" value="1"/>
</dbReference>
<reference evidence="2" key="1">
    <citation type="submission" date="2021-01" db="EMBL/GenBank/DDBJ databases">
        <authorList>
            <person name="Corre E."/>
            <person name="Pelletier E."/>
            <person name="Niang G."/>
            <person name="Scheremetjew M."/>
            <person name="Finn R."/>
            <person name="Kale V."/>
            <person name="Holt S."/>
            <person name="Cochrane G."/>
            <person name="Meng A."/>
            <person name="Brown T."/>
            <person name="Cohen L."/>
        </authorList>
    </citation>
    <scope>NUCLEOTIDE SEQUENCE</scope>
    <source>
        <strain evidence="2">CCMP622</strain>
    </source>
</reference>
<accession>A0A7S2TVM8</accession>
<name>A0A7S2TVM8_9EUKA</name>
<dbReference type="EMBL" id="HBHP01022418">
    <property type="protein sequence ID" value="CAD9769955.1"/>
    <property type="molecule type" value="Transcribed_RNA"/>
</dbReference>
<feature type="compositionally biased region" description="Basic and acidic residues" evidence="1">
    <location>
        <begin position="130"/>
        <end position="147"/>
    </location>
</feature>
<protein>
    <recommendedName>
        <fullName evidence="3">Zinc finger protein</fullName>
    </recommendedName>
</protein>
<evidence type="ECO:0000313" key="2">
    <source>
        <dbReference type="EMBL" id="CAD9769955.1"/>
    </source>
</evidence>
<dbReference type="AlphaFoldDB" id="A0A7S2TVM8"/>
<feature type="region of interest" description="Disordered" evidence="1">
    <location>
        <begin position="1"/>
        <end position="24"/>
    </location>
</feature>
<sequence length="147" mass="16482">MAVRGSTSENITPSQPVQNGSNLQPIAISQPANDMLTTMCPSCRQLMQLPKYASMIMCPLCSCTSRIRVKYTMHVKCTECAATLRCEPSFKRIRCPRCNTTVQVSSQQHQSQPHSSQLQQPKPSSSESRPTPEDKKERLRKNDLKCP</sequence>
<gene>
    <name evidence="2" type="ORF">LSP00402_LOCUS13939</name>
</gene>
<proteinExistence type="predicted"/>
<feature type="compositionally biased region" description="Low complexity" evidence="1">
    <location>
        <begin position="104"/>
        <end position="126"/>
    </location>
</feature>
<organism evidence="2">
    <name type="scientific">Lotharella oceanica</name>
    <dbReference type="NCBI Taxonomy" id="641309"/>
    <lineage>
        <taxon>Eukaryota</taxon>
        <taxon>Sar</taxon>
        <taxon>Rhizaria</taxon>
        <taxon>Cercozoa</taxon>
        <taxon>Chlorarachniophyceae</taxon>
        <taxon>Lotharella</taxon>
    </lineage>
</organism>
<feature type="region of interest" description="Disordered" evidence="1">
    <location>
        <begin position="104"/>
        <end position="147"/>
    </location>
</feature>